<evidence type="ECO:0000313" key="2">
    <source>
        <dbReference type="Proteomes" id="UP001610563"/>
    </source>
</evidence>
<proteinExistence type="predicted"/>
<keyword evidence="2" id="KW-1185">Reference proteome</keyword>
<gene>
    <name evidence="1" type="ORF">BJX66DRAFT_342910</name>
</gene>
<dbReference type="InterPro" id="IPR049511">
    <property type="entry name" value="PGH-like_rpt"/>
</dbReference>
<protein>
    <submittedName>
        <fullName evidence="1">Uncharacterized protein</fullName>
    </submittedName>
</protein>
<organism evidence="1 2">
    <name type="scientific">Aspergillus keveii</name>
    <dbReference type="NCBI Taxonomy" id="714993"/>
    <lineage>
        <taxon>Eukaryota</taxon>
        <taxon>Fungi</taxon>
        <taxon>Dikarya</taxon>
        <taxon>Ascomycota</taxon>
        <taxon>Pezizomycotina</taxon>
        <taxon>Eurotiomycetes</taxon>
        <taxon>Eurotiomycetidae</taxon>
        <taxon>Eurotiales</taxon>
        <taxon>Aspergillaceae</taxon>
        <taxon>Aspergillus</taxon>
        <taxon>Aspergillus subgen. Nidulantes</taxon>
    </lineage>
</organism>
<name>A0ABR4FRG7_9EURO</name>
<dbReference type="Pfam" id="PF17660">
    <property type="entry name" value="BTRD1"/>
    <property type="match status" value="1"/>
</dbReference>
<comment type="caution">
    <text evidence="1">The sequence shown here is derived from an EMBL/GenBank/DDBJ whole genome shotgun (WGS) entry which is preliminary data.</text>
</comment>
<evidence type="ECO:0000313" key="1">
    <source>
        <dbReference type="EMBL" id="KAL2785608.1"/>
    </source>
</evidence>
<sequence>MVPWKKVVTGLTSIFTPTFHYQLDLNSTAYIQKHTELAASGYRVNQRAQRDPANNPAPPRYAHHALTGPEYDDLAANLAAKDYHPLIVNGYNTEDGDMRFATVWEKSQLHFWHQERDLTKQQVQSFLREHGWECKKRMTWMSGYYPPSTADDPEPEARYVVIAGDRTFPGWHGDWTWYMNRTYLDFRGDFAGDGGGTKPISLSLRYRNSEPRFDYIWQRYTRSGWDGMPQNWVYTTNTYADDYEAAWKRHVDAGKTPIAVTGYFQPGCGMFYVGIFVSFDQPDWLEGTD</sequence>
<accession>A0ABR4FRG7</accession>
<dbReference type="EMBL" id="JBFTWV010000139">
    <property type="protein sequence ID" value="KAL2785608.1"/>
    <property type="molecule type" value="Genomic_DNA"/>
</dbReference>
<dbReference type="Proteomes" id="UP001610563">
    <property type="component" value="Unassembled WGS sequence"/>
</dbReference>
<reference evidence="1 2" key="1">
    <citation type="submission" date="2024-07" db="EMBL/GenBank/DDBJ databases">
        <title>Section-level genome sequencing and comparative genomics of Aspergillus sections Usti and Cavernicolus.</title>
        <authorList>
            <consortium name="Lawrence Berkeley National Laboratory"/>
            <person name="Nybo J.L."/>
            <person name="Vesth T.C."/>
            <person name="Theobald S."/>
            <person name="Frisvad J.C."/>
            <person name="Larsen T.O."/>
            <person name="Kjaerboelling I."/>
            <person name="Rothschild-Mancinelli K."/>
            <person name="Lyhne E.K."/>
            <person name="Kogle M.E."/>
            <person name="Barry K."/>
            <person name="Clum A."/>
            <person name="Na H."/>
            <person name="Ledsgaard L."/>
            <person name="Lin J."/>
            <person name="Lipzen A."/>
            <person name="Kuo A."/>
            <person name="Riley R."/>
            <person name="Mondo S."/>
            <person name="Labutti K."/>
            <person name="Haridas S."/>
            <person name="Pangalinan J."/>
            <person name="Salamov A.A."/>
            <person name="Simmons B.A."/>
            <person name="Magnuson J.K."/>
            <person name="Chen J."/>
            <person name="Drula E."/>
            <person name="Henrissat B."/>
            <person name="Wiebenga A."/>
            <person name="Lubbers R.J."/>
            <person name="Gomes A.C."/>
            <person name="Makela M.R."/>
            <person name="Stajich J."/>
            <person name="Grigoriev I.V."/>
            <person name="Mortensen U.H."/>
            <person name="De Vries R.P."/>
            <person name="Baker S.E."/>
            <person name="Andersen M.R."/>
        </authorList>
    </citation>
    <scope>NUCLEOTIDE SEQUENCE [LARGE SCALE GENOMIC DNA]</scope>
    <source>
        <strain evidence="1 2">CBS 209.92</strain>
    </source>
</reference>